<accession>A0A8J6R3X1</accession>
<feature type="region of interest" description="Disordered" evidence="1">
    <location>
        <begin position="232"/>
        <end position="264"/>
    </location>
</feature>
<dbReference type="Gene3D" id="2.40.160.10">
    <property type="entry name" value="Porin"/>
    <property type="match status" value="1"/>
</dbReference>
<dbReference type="InterPro" id="IPR023614">
    <property type="entry name" value="Porin_dom_sf"/>
</dbReference>
<dbReference type="EMBL" id="JACXAF010000024">
    <property type="protein sequence ID" value="MBD1390865.1"/>
    <property type="molecule type" value="Genomic_DNA"/>
</dbReference>
<organism evidence="3 4">
    <name type="scientific">Neiella litorisoli</name>
    <dbReference type="NCBI Taxonomy" id="2771431"/>
    <lineage>
        <taxon>Bacteria</taxon>
        <taxon>Pseudomonadati</taxon>
        <taxon>Pseudomonadota</taxon>
        <taxon>Gammaproteobacteria</taxon>
        <taxon>Alteromonadales</taxon>
        <taxon>Echinimonadaceae</taxon>
        <taxon>Neiella</taxon>
    </lineage>
</organism>
<name>A0A8J6R3X1_9GAMM</name>
<dbReference type="AlphaFoldDB" id="A0A8J6R3X1"/>
<evidence type="ECO:0000256" key="1">
    <source>
        <dbReference type="SAM" id="MobiDB-lite"/>
    </source>
</evidence>
<evidence type="ECO:0000256" key="2">
    <source>
        <dbReference type="SAM" id="SignalP"/>
    </source>
</evidence>
<feature type="signal peptide" evidence="2">
    <location>
        <begin position="1"/>
        <end position="25"/>
    </location>
</feature>
<evidence type="ECO:0000313" key="4">
    <source>
        <dbReference type="Proteomes" id="UP000638014"/>
    </source>
</evidence>
<dbReference type="Proteomes" id="UP000638014">
    <property type="component" value="Unassembled WGS sequence"/>
</dbReference>
<reference evidence="3" key="1">
    <citation type="submission" date="2020-09" db="EMBL/GenBank/DDBJ databases">
        <title>A novel bacterium of genus Neiella, isolated from South China Sea.</title>
        <authorList>
            <person name="Huang H."/>
            <person name="Mo K."/>
            <person name="Hu Y."/>
        </authorList>
    </citation>
    <scope>NUCLEOTIDE SEQUENCE</scope>
    <source>
        <strain evidence="3">HB171785</strain>
    </source>
</reference>
<evidence type="ECO:0008006" key="5">
    <source>
        <dbReference type="Google" id="ProtNLM"/>
    </source>
</evidence>
<dbReference type="SUPFAM" id="SSF56935">
    <property type="entry name" value="Porins"/>
    <property type="match status" value="1"/>
</dbReference>
<comment type="caution">
    <text evidence="3">The sequence shown here is derived from an EMBL/GenBank/DDBJ whole genome shotgun (WGS) entry which is preliminary data.</text>
</comment>
<sequence>MQKSTTVLAAAITAALAVAAAPAAAEEAKSGLNNINVSAILNGGFTSRDEDFTGISGLPIDGDHASGPQDGFWLDHSELALSGAADDMIYGKMTVVLEDHDGDTEVELEEAFIQTMGLPHGLAIRAGRFMSNVGYLNAKHTHTDYYADRPIAYRGLLGRHYYDDGVRLNWVAPTDFYLEFGVEAFKGGQFPAASGDTVGSHVVYSKIGDDISESLSWQGGLAWMKTDVDPDHCSSHDHGHDDEHDEHDEHEEHHDDHDEHEEHEAGPAFCEFDGDKDFYVADFVLKWAPGGNYKYQSVTWQTEWIKVDEDGAVFHEEHDDHEEEEHEEHGEWEAFDADNTGWYTSLVYQWSPHWAAGVRYSEIDADDAYAEEGFDSPKAYDFMLQYNFSHFSLLRFQYTRDESQADGVEDNVFTLQYTTAIGDHGAHMF</sequence>
<evidence type="ECO:0000313" key="3">
    <source>
        <dbReference type="EMBL" id="MBD1390865.1"/>
    </source>
</evidence>
<feature type="compositionally biased region" description="Basic and acidic residues" evidence="1">
    <location>
        <begin position="250"/>
        <end position="264"/>
    </location>
</feature>
<proteinExistence type="predicted"/>
<feature type="chain" id="PRO_5035308068" description="TonB-dependent receptor" evidence="2">
    <location>
        <begin position="26"/>
        <end position="429"/>
    </location>
</feature>
<feature type="compositionally biased region" description="Basic and acidic residues" evidence="1">
    <location>
        <begin position="232"/>
        <end position="242"/>
    </location>
</feature>
<keyword evidence="4" id="KW-1185">Reference proteome</keyword>
<gene>
    <name evidence="3" type="ORF">IC617_15640</name>
</gene>
<dbReference type="RefSeq" id="WP_191145929.1">
    <property type="nucleotide sequence ID" value="NZ_JACXAF010000024.1"/>
</dbReference>
<keyword evidence="2" id="KW-0732">Signal</keyword>
<protein>
    <recommendedName>
        <fullName evidence="5">TonB-dependent receptor</fullName>
    </recommendedName>
</protein>